<accession>A0A930EEN1</accession>
<dbReference type="EMBL" id="JABZQH010000325">
    <property type="protein sequence ID" value="MBF1352901.1"/>
    <property type="molecule type" value="Genomic_DNA"/>
</dbReference>
<dbReference type="Proteomes" id="UP000722050">
    <property type="component" value="Unassembled WGS sequence"/>
</dbReference>
<gene>
    <name evidence="3" type="ORF">HXM71_07310</name>
</gene>
<evidence type="ECO:0000256" key="2">
    <source>
        <dbReference type="SAM" id="Phobius"/>
    </source>
</evidence>
<name>A0A930EEN1_9FIRM</name>
<organism evidence="3 4">
    <name type="scientific">Mogibacterium diversum</name>
    <dbReference type="NCBI Taxonomy" id="114527"/>
    <lineage>
        <taxon>Bacteria</taxon>
        <taxon>Bacillati</taxon>
        <taxon>Bacillota</taxon>
        <taxon>Clostridia</taxon>
        <taxon>Peptostreptococcales</taxon>
        <taxon>Anaerovoracaceae</taxon>
        <taxon>Mogibacterium</taxon>
    </lineage>
</organism>
<comment type="caution">
    <text evidence="3">The sequence shown here is derived from an EMBL/GenBank/DDBJ whole genome shotgun (WGS) entry which is preliminary data.</text>
</comment>
<keyword evidence="2" id="KW-0472">Membrane</keyword>
<evidence type="ECO:0000256" key="1">
    <source>
        <dbReference type="SAM" id="MobiDB-lite"/>
    </source>
</evidence>
<protein>
    <submittedName>
        <fullName evidence="3">LPXTG cell wall anchor domain-containing protein</fullName>
    </submittedName>
</protein>
<dbReference type="NCBIfam" id="TIGR03063">
    <property type="entry name" value="srtB_target"/>
    <property type="match status" value="1"/>
</dbReference>
<proteinExistence type="predicted"/>
<dbReference type="InterPro" id="IPR017502">
    <property type="entry name" value="Sortase_SrtB_target"/>
</dbReference>
<feature type="compositionally biased region" description="Basic residues" evidence="1">
    <location>
        <begin position="10"/>
        <end position="23"/>
    </location>
</feature>
<sequence>TNTHIEKPKPSKTGKKLVRRHGPKTGDMTNIMLYGVVLLVAVLGLLIAVIRRRNK</sequence>
<dbReference type="NCBIfam" id="TIGR01167">
    <property type="entry name" value="LPXTG_anchor"/>
    <property type="match status" value="1"/>
</dbReference>
<dbReference type="AlphaFoldDB" id="A0A930EEN1"/>
<keyword evidence="2" id="KW-1133">Transmembrane helix</keyword>
<reference evidence="3" key="1">
    <citation type="submission" date="2020-04" db="EMBL/GenBank/DDBJ databases">
        <title>Deep metagenomics examines the oral microbiome during advanced dental caries in children, revealing novel taxa and co-occurrences with host molecules.</title>
        <authorList>
            <person name="Baker J.L."/>
            <person name="Morton J.T."/>
            <person name="Dinis M."/>
            <person name="Alvarez R."/>
            <person name="Tran N.C."/>
            <person name="Knight R."/>
            <person name="Edlund A."/>
        </authorList>
    </citation>
    <scope>NUCLEOTIDE SEQUENCE</scope>
    <source>
        <strain evidence="3">JCVI_24_bin.8</strain>
    </source>
</reference>
<evidence type="ECO:0000313" key="3">
    <source>
        <dbReference type="EMBL" id="MBF1352901.1"/>
    </source>
</evidence>
<keyword evidence="2" id="KW-0812">Transmembrane</keyword>
<feature type="transmembrane region" description="Helical" evidence="2">
    <location>
        <begin position="31"/>
        <end position="50"/>
    </location>
</feature>
<evidence type="ECO:0000313" key="4">
    <source>
        <dbReference type="Proteomes" id="UP000722050"/>
    </source>
</evidence>
<feature type="region of interest" description="Disordered" evidence="1">
    <location>
        <begin position="1"/>
        <end position="23"/>
    </location>
</feature>
<feature type="non-terminal residue" evidence="3">
    <location>
        <position position="1"/>
    </location>
</feature>